<sequence>MELEDALMDLLFLRQPEKPEPSDGGGGEVVDEEKPLPWTAYLPFVIVGGCGKNACLRLKQAQDHKCLLNIRLLILYSTQRKFAIRACSAALTGHCQVVSRHDELICQ</sequence>
<name>A0AAV3ZRK2_9GAST</name>
<dbReference type="Proteomes" id="UP000735302">
    <property type="component" value="Unassembled WGS sequence"/>
</dbReference>
<evidence type="ECO:0000313" key="1">
    <source>
        <dbReference type="EMBL" id="GFO01691.1"/>
    </source>
</evidence>
<organism evidence="1 2">
    <name type="scientific">Plakobranchus ocellatus</name>
    <dbReference type="NCBI Taxonomy" id="259542"/>
    <lineage>
        <taxon>Eukaryota</taxon>
        <taxon>Metazoa</taxon>
        <taxon>Spiralia</taxon>
        <taxon>Lophotrochozoa</taxon>
        <taxon>Mollusca</taxon>
        <taxon>Gastropoda</taxon>
        <taxon>Heterobranchia</taxon>
        <taxon>Euthyneura</taxon>
        <taxon>Panpulmonata</taxon>
        <taxon>Sacoglossa</taxon>
        <taxon>Placobranchoidea</taxon>
        <taxon>Plakobranchidae</taxon>
        <taxon>Plakobranchus</taxon>
    </lineage>
</organism>
<proteinExistence type="predicted"/>
<comment type="caution">
    <text evidence="1">The sequence shown here is derived from an EMBL/GenBank/DDBJ whole genome shotgun (WGS) entry which is preliminary data.</text>
</comment>
<protein>
    <submittedName>
        <fullName evidence="1">Uncharacterized protein</fullName>
    </submittedName>
</protein>
<keyword evidence="2" id="KW-1185">Reference proteome</keyword>
<reference evidence="1 2" key="1">
    <citation type="journal article" date="2021" name="Elife">
        <title>Chloroplast acquisition without the gene transfer in kleptoplastic sea slugs, Plakobranchus ocellatus.</title>
        <authorList>
            <person name="Maeda T."/>
            <person name="Takahashi S."/>
            <person name="Yoshida T."/>
            <person name="Shimamura S."/>
            <person name="Takaki Y."/>
            <person name="Nagai Y."/>
            <person name="Toyoda A."/>
            <person name="Suzuki Y."/>
            <person name="Arimoto A."/>
            <person name="Ishii H."/>
            <person name="Satoh N."/>
            <person name="Nishiyama T."/>
            <person name="Hasebe M."/>
            <person name="Maruyama T."/>
            <person name="Minagawa J."/>
            <person name="Obokata J."/>
            <person name="Shigenobu S."/>
        </authorList>
    </citation>
    <scope>NUCLEOTIDE SEQUENCE [LARGE SCALE GENOMIC DNA]</scope>
</reference>
<dbReference type="EMBL" id="BLXT01003538">
    <property type="protein sequence ID" value="GFO01691.1"/>
    <property type="molecule type" value="Genomic_DNA"/>
</dbReference>
<dbReference type="AlphaFoldDB" id="A0AAV3ZRK2"/>
<accession>A0AAV3ZRK2</accession>
<gene>
    <name evidence="1" type="ORF">PoB_002819600</name>
</gene>
<evidence type="ECO:0000313" key="2">
    <source>
        <dbReference type="Proteomes" id="UP000735302"/>
    </source>
</evidence>